<accession>A0A2I1M6D7</accession>
<reference evidence="2 3" key="1">
    <citation type="submission" date="2017-12" db="EMBL/GenBank/DDBJ databases">
        <title>Phylogenetic diversity of female urinary microbiome.</title>
        <authorList>
            <person name="Thomas-White K."/>
            <person name="Wolfe A.J."/>
        </authorList>
    </citation>
    <scope>NUCLEOTIDE SEQUENCE [LARGE SCALE GENOMIC DNA]</scope>
    <source>
        <strain evidence="2 3">UMB0119</strain>
    </source>
</reference>
<evidence type="ECO:0000313" key="3">
    <source>
        <dbReference type="Proteomes" id="UP000234335"/>
    </source>
</evidence>
<sequence>MWKDIKKRFTGDHLFFWLAIFLIIYVNQIYFDKHINIILFILPILIMDLIEYTFKSPPKYPKYLLTILITVLYMFSMPKYSTSYAEKFMENNYGKDIYLLTYTVDQTKSFNPFSKEIYYTFLNADDKEYLFNARTGEVKETKVDIE</sequence>
<dbReference type="RefSeq" id="WP_101540695.1">
    <property type="nucleotide sequence ID" value="NZ_PKGS01000006.1"/>
</dbReference>
<keyword evidence="1" id="KW-1133">Transmembrane helix</keyword>
<evidence type="ECO:0000313" key="2">
    <source>
        <dbReference type="EMBL" id="PKZ15677.1"/>
    </source>
</evidence>
<proteinExistence type="predicted"/>
<name>A0A2I1M6D7_9FIRM</name>
<keyword evidence="1" id="KW-0812">Transmembrane</keyword>
<gene>
    <name evidence="2" type="ORF">CYJ34_07700</name>
</gene>
<evidence type="ECO:0000256" key="1">
    <source>
        <dbReference type="SAM" id="Phobius"/>
    </source>
</evidence>
<dbReference type="AlphaFoldDB" id="A0A2I1M6D7"/>
<dbReference type="Proteomes" id="UP000234335">
    <property type="component" value="Unassembled WGS sequence"/>
</dbReference>
<feature type="transmembrane region" description="Helical" evidence="1">
    <location>
        <begin position="37"/>
        <end position="54"/>
    </location>
</feature>
<protein>
    <submittedName>
        <fullName evidence="2">Uncharacterized protein</fullName>
    </submittedName>
</protein>
<keyword evidence="1" id="KW-0472">Membrane</keyword>
<keyword evidence="3" id="KW-1185">Reference proteome</keyword>
<dbReference type="EMBL" id="PKGS01000006">
    <property type="protein sequence ID" value="PKZ15677.1"/>
    <property type="molecule type" value="Genomic_DNA"/>
</dbReference>
<feature type="transmembrane region" description="Helical" evidence="1">
    <location>
        <begin position="12"/>
        <end position="31"/>
    </location>
</feature>
<organism evidence="2 3">
    <name type="scientific">Anaerococcus octavius</name>
    <dbReference type="NCBI Taxonomy" id="54007"/>
    <lineage>
        <taxon>Bacteria</taxon>
        <taxon>Bacillati</taxon>
        <taxon>Bacillota</taxon>
        <taxon>Tissierellia</taxon>
        <taxon>Tissierellales</taxon>
        <taxon>Peptoniphilaceae</taxon>
        <taxon>Anaerococcus</taxon>
    </lineage>
</organism>
<feature type="transmembrane region" description="Helical" evidence="1">
    <location>
        <begin position="63"/>
        <end position="81"/>
    </location>
</feature>
<comment type="caution">
    <text evidence="2">The sequence shown here is derived from an EMBL/GenBank/DDBJ whole genome shotgun (WGS) entry which is preliminary data.</text>
</comment>